<organism evidence="3 4">
    <name type="scientific">Streptomyces finlayi</name>
    <dbReference type="NCBI Taxonomy" id="67296"/>
    <lineage>
        <taxon>Bacteria</taxon>
        <taxon>Bacillati</taxon>
        <taxon>Actinomycetota</taxon>
        <taxon>Actinomycetes</taxon>
        <taxon>Kitasatosporales</taxon>
        <taxon>Streptomycetaceae</taxon>
        <taxon>Streptomyces</taxon>
    </lineage>
</organism>
<keyword evidence="2" id="KW-0732">Signal</keyword>
<evidence type="ECO:0000256" key="1">
    <source>
        <dbReference type="SAM" id="MobiDB-lite"/>
    </source>
</evidence>
<protein>
    <submittedName>
        <fullName evidence="3">Uncharacterized protein</fullName>
    </submittedName>
</protein>
<dbReference type="Proteomes" id="UP000515307">
    <property type="component" value="Chromosome"/>
</dbReference>
<dbReference type="KEGG" id="sfiy:F0344_28885"/>
<reference evidence="4" key="1">
    <citation type="submission" date="2019-10" db="EMBL/GenBank/DDBJ databases">
        <title>Antimicrobial potential of Antarctic Bacteria.</title>
        <authorList>
            <person name="Benaud N."/>
            <person name="Edwards R.J."/>
            <person name="Ferrari B.C."/>
        </authorList>
    </citation>
    <scope>NUCLEOTIDE SEQUENCE [LARGE SCALE GENOMIC DNA]</scope>
    <source>
        <strain evidence="4">NBSH44</strain>
    </source>
</reference>
<proteinExistence type="predicted"/>
<evidence type="ECO:0000313" key="3">
    <source>
        <dbReference type="EMBL" id="QNE78076.1"/>
    </source>
</evidence>
<gene>
    <name evidence="3" type="ORF">F0344_28885</name>
</gene>
<feature type="region of interest" description="Disordered" evidence="1">
    <location>
        <begin position="39"/>
        <end position="67"/>
    </location>
</feature>
<feature type="signal peptide" evidence="2">
    <location>
        <begin position="1"/>
        <end position="23"/>
    </location>
</feature>
<sequence>MSGPAPIAAPATWVAAAYGSALAATATANGAIPAAANARCGIPPQQRPRQSPDRHGTGVLGRVRHPR</sequence>
<accession>A0A7G7BRW1</accession>
<feature type="chain" id="PRO_5039496175" evidence="2">
    <location>
        <begin position="24"/>
        <end position="67"/>
    </location>
</feature>
<keyword evidence="4" id="KW-1185">Reference proteome</keyword>
<evidence type="ECO:0000313" key="4">
    <source>
        <dbReference type="Proteomes" id="UP000515307"/>
    </source>
</evidence>
<feature type="compositionally biased region" description="Low complexity" evidence="1">
    <location>
        <begin position="39"/>
        <end position="49"/>
    </location>
</feature>
<evidence type="ECO:0000256" key="2">
    <source>
        <dbReference type="SAM" id="SignalP"/>
    </source>
</evidence>
<dbReference type="RefSeq" id="WP_185301536.1">
    <property type="nucleotide sequence ID" value="NZ_CP045702.1"/>
</dbReference>
<dbReference type="EMBL" id="CP045702">
    <property type="protein sequence ID" value="QNE78076.1"/>
    <property type="molecule type" value="Genomic_DNA"/>
</dbReference>
<name>A0A7G7BRW1_9ACTN</name>
<dbReference type="AlphaFoldDB" id="A0A7G7BRW1"/>